<keyword evidence="4" id="KW-1185">Reference proteome</keyword>
<dbReference type="PANTHER" id="PTHR24416">
    <property type="entry name" value="TYROSINE-PROTEIN KINASE RECEPTOR"/>
    <property type="match status" value="1"/>
</dbReference>
<dbReference type="InterPro" id="IPR008266">
    <property type="entry name" value="Tyr_kinase_AS"/>
</dbReference>
<feature type="non-terminal residue" evidence="3">
    <location>
        <position position="1"/>
    </location>
</feature>
<dbReference type="PANTHER" id="PTHR24416:SF600">
    <property type="entry name" value="PDGF- AND VEGF-RECEPTOR RELATED, ISOFORM J"/>
    <property type="match status" value="1"/>
</dbReference>
<dbReference type="GO" id="GO:0004714">
    <property type="term" value="F:transmembrane receptor protein tyrosine kinase activity"/>
    <property type="evidence" value="ECO:0007669"/>
    <property type="project" value="TreeGrafter"/>
</dbReference>
<dbReference type="PROSITE" id="PS50011">
    <property type="entry name" value="PROTEIN_KINASE_DOM"/>
    <property type="match status" value="1"/>
</dbReference>
<sequence length="63" mass="7204">MQYLTSKKIIHGDLAARNLLLTDTRDLKISDFGLSKKIADSQDQYIPSGRMQQDQPWRSLAPE</sequence>
<evidence type="ECO:0000313" key="4">
    <source>
        <dbReference type="Proteomes" id="UP000708208"/>
    </source>
</evidence>
<feature type="region of interest" description="Disordered" evidence="1">
    <location>
        <begin position="43"/>
        <end position="63"/>
    </location>
</feature>
<feature type="domain" description="Protein kinase" evidence="2">
    <location>
        <begin position="1"/>
        <end position="63"/>
    </location>
</feature>
<dbReference type="InterPro" id="IPR001245">
    <property type="entry name" value="Ser-Thr/Tyr_kinase_cat_dom"/>
</dbReference>
<dbReference type="AlphaFoldDB" id="A0A8J2PJR2"/>
<dbReference type="Proteomes" id="UP000708208">
    <property type="component" value="Unassembled WGS sequence"/>
</dbReference>
<evidence type="ECO:0000259" key="2">
    <source>
        <dbReference type="PROSITE" id="PS50011"/>
    </source>
</evidence>
<dbReference type="PROSITE" id="PS00109">
    <property type="entry name" value="PROTEIN_KINASE_TYR"/>
    <property type="match status" value="1"/>
</dbReference>
<organism evidence="3 4">
    <name type="scientific">Allacma fusca</name>
    <dbReference type="NCBI Taxonomy" id="39272"/>
    <lineage>
        <taxon>Eukaryota</taxon>
        <taxon>Metazoa</taxon>
        <taxon>Ecdysozoa</taxon>
        <taxon>Arthropoda</taxon>
        <taxon>Hexapoda</taxon>
        <taxon>Collembola</taxon>
        <taxon>Symphypleona</taxon>
        <taxon>Sminthuridae</taxon>
        <taxon>Allacma</taxon>
    </lineage>
</organism>
<reference evidence="3" key="1">
    <citation type="submission" date="2021-06" db="EMBL/GenBank/DDBJ databases">
        <authorList>
            <person name="Hodson N. C."/>
            <person name="Mongue J. A."/>
            <person name="Jaron S. K."/>
        </authorList>
    </citation>
    <scope>NUCLEOTIDE SEQUENCE</scope>
</reference>
<evidence type="ECO:0000313" key="3">
    <source>
        <dbReference type="EMBL" id="CAG7825194.1"/>
    </source>
</evidence>
<dbReference type="EMBL" id="CAJVCH010535378">
    <property type="protein sequence ID" value="CAG7825194.1"/>
    <property type="molecule type" value="Genomic_DNA"/>
</dbReference>
<dbReference type="InterPro" id="IPR000719">
    <property type="entry name" value="Prot_kinase_dom"/>
</dbReference>
<gene>
    <name evidence="3" type="ORF">AFUS01_LOCUS35318</name>
</gene>
<dbReference type="GO" id="GO:0043235">
    <property type="term" value="C:receptor complex"/>
    <property type="evidence" value="ECO:0007669"/>
    <property type="project" value="TreeGrafter"/>
</dbReference>
<accession>A0A8J2PJR2</accession>
<evidence type="ECO:0000256" key="1">
    <source>
        <dbReference type="SAM" id="MobiDB-lite"/>
    </source>
</evidence>
<dbReference type="Pfam" id="PF07714">
    <property type="entry name" value="PK_Tyr_Ser-Thr"/>
    <property type="match status" value="1"/>
</dbReference>
<name>A0A8J2PJR2_9HEXA</name>
<dbReference type="GO" id="GO:0007169">
    <property type="term" value="P:cell surface receptor protein tyrosine kinase signaling pathway"/>
    <property type="evidence" value="ECO:0007669"/>
    <property type="project" value="TreeGrafter"/>
</dbReference>
<protein>
    <recommendedName>
        <fullName evidence="2">Protein kinase domain-containing protein</fullName>
    </recommendedName>
</protein>
<dbReference type="GO" id="GO:0005886">
    <property type="term" value="C:plasma membrane"/>
    <property type="evidence" value="ECO:0007669"/>
    <property type="project" value="TreeGrafter"/>
</dbReference>
<comment type="caution">
    <text evidence="3">The sequence shown here is derived from an EMBL/GenBank/DDBJ whole genome shotgun (WGS) entry which is preliminary data.</text>
</comment>
<proteinExistence type="predicted"/>
<dbReference type="InterPro" id="IPR050122">
    <property type="entry name" value="RTK"/>
</dbReference>
<dbReference type="GO" id="GO:0005524">
    <property type="term" value="F:ATP binding"/>
    <property type="evidence" value="ECO:0007669"/>
    <property type="project" value="InterPro"/>
</dbReference>
<feature type="compositionally biased region" description="Polar residues" evidence="1">
    <location>
        <begin position="43"/>
        <end position="56"/>
    </location>
</feature>
<dbReference type="OrthoDB" id="10261027at2759"/>